<dbReference type="InterPro" id="IPR021228">
    <property type="entry name" value="BrxD"/>
</dbReference>
<protein>
    <submittedName>
        <fullName evidence="1">Uncharacterized protein</fullName>
    </submittedName>
</protein>
<proteinExistence type="predicted"/>
<evidence type="ECO:0000313" key="1">
    <source>
        <dbReference type="EMBL" id="SMC75380.1"/>
    </source>
</evidence>
<reference evidence="1 2" key="1">
    <citation type="submission" date="2017-04" db="EMBL/GenBank/DDBJ databases">
        <authorList>
            <person name="Afonso C.L."/>
            <person name="Miller P.J."/>
            <person name="Scott M.A."/>
            <person name="Spackman E."/>
            <person name="Goraichik I."/>
            <person name="Dimitrov K.M."/>
            <person name="Suarez D.L."/>
            <person name="Swayne D.E."/>
        </authorList>
    </citation>
    <scope>NUCLEOTIDE SEQUENCE [LARGE SCALE GENOMIC DNA]</scope>
    <source>
        <strain evidence="1 2">DSM 3385</strain>
    </source>
</reference>
<dbReference type="OrthoDB" id="9772976at2"/>
<dbReference type="Pfam" id="PF10923">
    <property type="entry name" value="BrxC_BrxD"/>
    <property type="match status" value="1"/>
</dbReference>
<dbReference type="EMBL" id="FWXY01000009">
    <property type="protein sequence ID" value="SMC75380.1"/>
    <property type="molecule type" value="Genomic_DNA"/>
</dbReference>
<evidence type="ECO:0000313" key="2">
    <source>
        <dbReference type="Proteomes" id="UP000192418"/>
    </source>
</evidence>
<accession>A0A1W2BR01</accession>
<organism evidence="1 2">
    <name type="scientific">Desulfocicer vacuolatum DSM 3385</name>
    <dbReference type="NCBI Taxonomy" id="1121400"/>
    <lineage>
        <taxon>Bacteria</taxon>
        <taxon>Pseudomonadati</taxon>
        <taxon>Thermodesulfobacteriota</taxon>
        <taxon>Desulfobacteria</taxon>
        <taxon>Desulfobacterales</taxon>
        <taxon>Desulfobacteraceae</taxon>
        <taxon>Desulfocicer</taxon>
    </lineage>
</organism>
<dbReference type="AlphaFoldDB" id="A0A1W2BR01"/>
<name>A0A1W2BR01_9BACT</name>
<sequence length="339" mass="39104">MGSVCRRGQAFVIDVIDQGLCQRKKPRDNFVVSHMNLDPRQVPFHSFQAVYRAVMAGMAFPGGEKSIATVWKKRVEQWLSLPENSHNTCLDLIPRQMPHRFKAILAALSSPNVALSARERKFKKHARLKPREFPWILKNALLGKDIPAWRLSAMFQYRQVSFYKEHSLVCKESFQYLDTVKALAALFRNLGFKGWVILFDEGESICQTRITSRSKSYELLHNIFCPENALGGFYPVFAFTHELNGESGLFTRTKKLFQDQIKQGEKRVLLKNGVDVIPGKKLDIIIALFWDLPEIWCWNGPSGSRCPKRICRSPPTRPGWNVPSSLIWKQISWWIWPID</sequence>
<keyword evidence="2" id="KW-1185">Reference proteome</keyword>
<dbReference type="Proteomes" id="UP000192418">
    <property type="component" value="Unassembled WGS sequence"/>
</dbReference>
<gene>
    <name evidence="1" type="ORF">SAMN02746065_10964</name>
</gene>
<dbReference type="STRING" id="1121400.SAMN02746065_10964"/>